<accession>A0A6P8HJZ3</accession>
<reference evidence="4" key="1">
    <citation type="submission" date="2025-08" db="UniProtKB">
        <authorList>
            <consortium name="RefSeq"/>
        </authorList>
    </citation>
    <scope>IDENTIFICATION</scope>
</reference>
<evidence type="ECO:0000313" key="3">
    <source>
        <dbReference type="Proteomes" id="UP000515163"/>
    </source>
</evidence>
<sequence length="239" mass="26708">MIQSTMQANAKPSSSNSDNGAYKKSDSTTSLGRTRTITAIMIPLAFGTIGILLVIVILYRCRSKEPRRDTSNARESILLKEPNNTTAANTPVQDETRTCPPLSRDTHTCLRLSSDTHEYECPDDLKEEKKTSYTNTANDAPEYHVLEPIVNDVPDDRQMYQTLSRDQQPEYEAPNYSKHTSDSNIDPGIPEYHVLEPMDNNVPDVVYDVLEGPNPNDGPSGDQTHLAVDEQTTHNPLYQ</sequence>
<keyword evidence="3" id="KW-1185">Reference proteome</keyword>
<keyword evidence="2" id="KW-1133">Transmembrane helix</keyword>
<feature type="region of interest" description="Disordered" evidence="1">
    <location>
        <begin position="1"/>
        <end position="29"/>
    </location>
</feature>
<evidence type="ECO:0000256" key="2">
    <source>
        <dbReference type="SAM" id="Phobius"/>
    </source>
</evidence>
<dbReference type="GeneID" id="116290155"/>
<organism evidence="3 4">
    <name type="scientific">Actinia tenebrosa</name>
    <name type="common">Australian red waratah sea anemone</name>
    <dbReference type="NCBI Taxonomy" id="6105"/>
    <lineage>
        <taxon>Eukaryota</taxon>
        <taxon>Metazoa</taxon>
        <taxon>Cnidaria</taxon>
        <taxon>Anthozoa</taxon>
        <taxon>Hexacorallia</taxon>
        <taxon>Actiniaria</taxon>
        <taxon>Actiniidae</taxon>
        <taxon>Actinia</taxon>
    </lineage>
</organism>
<dbReference type="RefSeq" id="XP_031553012.1">
    <property type="nucleotide sequence ID" value="XM_031697152.1"/>
</dbReference>
<dbReference type="OrthoDB" id="5954510at2759"/>
<evidence type="ECO:0000313" key="4">
    <source>
        <dbReference type="RefSeq" id="XP_031553012.1"/>
    </source>
</evidence>
<evidence type="ECO:0000256" key="1">
    <source>
        <dbReference type="SAM" id="MobiDB-lite"/>
    </source>
</evidence>
<feature type="region of interest" description="Disordered" evidence="1">
    <location>
        <begin position="165"/>
        <end position="185"/>
    </location>
</feature>
<proteinExistence type="predicted"/>
<dbReference type="KEGG" id="aten:116290155"/>
<gene>
    <name evidence="4" type="primary">LOC116290155</name>
</gene>
<dbReference type="InParanoid" id="A0A6P8HJZ3"/>
<feature type="region of interest" description="Disordered" evidence="1">
    <location>
        <begin position="211"/>
        <end position="239"/>
    </location>
</feature>
<dbReference type="AlphaFoldDB" id="A0A6P8HJZ3"/>
<feature type="compositionally biased region" description="Polar residues" evidence="1">
    <location>
        <begin position="82"/>
        <end position="93"/>
    </location>
</feature>
<name>A0A6P8HJZ3_ACTTE</name>
<keyword evidence="2" id="KW-0472">Membrane</keyword>
<feature type="transmembrane region" description="Helical" evidence="2">
    <location>
        <begin position="37"/>
        <end position="59"/>
    </location>
</feature>
<dbReference type="Proteomes" id="UP000515163">
    <property type="component" value="Unplaced"/>
</dbReference>
<protein>
    <submittedName>
        <fullName evidence="4">Uncharacterized protein LOC116290155</fullName>
    </submittedName>
</protein>
<feature type="compositionally biased region" description="Polar residues" evidence="1">
    <location>
        <begin position="1"/>
        <end position="19"/>
    </location>
</feature>
<feature type="region of interest" description="Disordered" evidence="1">
    <location>
        <begin position="65"/>
        <end position="106"/>
    </location>
</feature>
<keyword evidence="2" id="KW-0812">Transmembrane</keyword>